<keyword evidence="4" id="KW-1185">Reference proteome</keyword>
<keyword evidence="2" id="KW-0812">Transmembrane</keyword>
<evidence type="ECO:0008006" key="5">
    <source>
        <dbReference type="Google" id="ProtNLM"/>
    </source>
</evidence>
<feature type="transmembrane region" description="Helical" evidence="2">
    <location>
        <begin position="186"/>
        <end position="206"/>
    </location>
</feature>
<name>A0ABD3TYH3_SINWO</name>
<comment type="similarity">
    <text evidence="1">Belongs to the multi antimicrobial extrusion (MATE) (TC 2.A.66.1) family.</text>
</comment>
<protein>
    <recommendedName>
        <fullName evidence="5">Multidrug and toxin extrusion protein</fullName>
    </recommendedName>
</protein>
<keyword evidence="2" id="KW-1133">Transmembrane helix</keyword>
<feature type="transmembrane region" description="Helical" evidence="2">
    <location>
        <begin position="363"/>
        <end position="383"/>
    </location>
</feature>
<feature type="transmembrane region" description="Helical" evidence="2">
    <location>
        <begin position="6"/>
        <end position="23"/>
    </location>
</feature>
<comment type="caution">
    <text evidence="3">The sequence shown here is derived from an EMBL/GenBank/DDBJ whole genome shotgun (WGS) entry which is preliminary data.</text>
</comment>
<feature type="transmembrane region" description="Helical" evidence="2">
    <location>
        <begin position="226"/>
        <end position="247"/>
    </location>
</feature>
<organism evidence="3 4">
    <name type="scientific">Sinanodonta woodiana</name>
    <name type="common">Chinese pond mussel</name>
    <name type="synonym">Anodonta woodiana</name>
    <dbReference type="NCBI Taxonomy" id="1069815"/>
    <lineage>
        <taxon>Eukaryota</taxon>
        <taxon>Metazoa</taxon>
        <taxon>Spiralia</taxon>
        <taxon>Lophotrochozoa</taxon>
        <taxon>Mollusca</taxon>
        <taxon>Bivalvia</taxon>
        <taxon>Autobranchia</taxon>
        <taxon>Heteroconchia</taxon>
        <taxon>Palaeoheterodonta</taxon>
        <taxon>Unionida</taxon>
        <taxon>Unionoidea</taxon>
        <taxon>Unionidae</taxon>
        <taxon>Unioninae</taxon>
        <taxon>Sinanodonta</taxon>
    </lineage>
</organism>
<dbReference type="AlphaFoldDB" id="A0ABD3TYH3"/>
<dbReference type="EMBL" id="JBJQND010000017">
    <property type="protein sequence ID" value="KAL3842181.1"/>
    <property type="molecule type" value="Genomic_DNA"/>
</dbReference>
<dbReference type="PANTHER" id="PTHR11206">
    <property type="entry name" value="MULTIDRUG RESISTANCE PROTEIN"/>
    <property type="match status" value="1"/>
</dbReference>
<dbReference type="Pfam" id="PF01554">
    <property type="entry name" value="MatE"/>
    <property type="match status" value="1"/>
</dbReference>
<evidence type="ECO:0000256" key="1">
    <source>
        <dbReference type="ARBA" id="ARBA00010199"/>
    </source>
</evidence>
<reference evidence="3 4" key="1">
    <citation type="submission" date="2024-11" db="EMBL/GenBank/DDBJ databases">
        <title>Chromosome-level genome assembly of the freshwater bivalve Anodonta woodiana.</title>
        <authorList>
            <person name="Chen X."/>
        </authorList>
    </citation>
    <scope>NUCLEOTIDE SEQUENCE [LARGE SCALE GENOMIC DNA]</scope>
    <source>
        <strain evidence="3">MN2024</strain>
        <tissue evidence="3">Gills</tissue>
    </source>
</reference>
<feature type="non-terminal residue" evidence="3">
    <location>
        <position position="1"/>
    </location>
</feature>
<feature type="non-terminal residue" evidence="3">
    <location>
        <position position="410"/>
    </location>
</feature>
<sequence length="410" mass="44901">YGGLYVKTFTFGFPAFAIEFSLFKYLHAQSIVVPSLVIGVITNILNAGMHGLFVYLWEFGIKGSAVSLVLTHWFIVIFHIIYIYTSKVYVATWSGFSFECLQDWYMFFRFALPGLAMICLEYWGIEILTFITGLLGETQLGAHTIVINMMVIGFTIGSGLSVAACVRVGNHLGAQNPEGAMTVSRVTLAFAVSLALIIFLIIQILRGYIPRIFSSDTEVVELASELLLYYSFMCLLDITQGVASGIIRGMGHQAFGAGVNVAVYVLMGTPLSICLMLLTALNVRGASVGLCVCAGLQAITYLTKILLTDWDKESLRALKVTDGEVSQVREDITFEIQVTDNSGKNGCVESDLKKIRCIVLRRVCTAAVFLSLLVGGILSDWYLSSLQEHNGFSTYTNTSLMNSTEIGIST</sequence>
<gene>
    <name evidence="3" type="ORF">ACJMK2_020223</name>
</gene>
<evidence type="ECO:0000256" key="2">
    <source>
        <dbReference type="SAM" id="Phobius"/>
    </source>
</evidence>
<feature type="transmembrane region" description="Helical" evidence="2">
    <location>
        <begin position="106"/>
        <end position="125"/>
    </location>
</feature>
<dbReference type="Proteomes" id="UP001634394">
    <property type="component" value="Unassembled WGS sequence"/>
</dbReference>
<feature type="transmembrane region" description="Helical" evidence="2">
    <location>
        <begin position="63"/>
        <end position="85"/>
    </location>
</feature>
<feature type="transmembrane region" description="Helical" evidence="2">
    <location>
        <begin position="287"/>
        <end position="307"/>
    </location>
</feature>
<keyword evidence="2" id="KW-0472">Membrane</keyword>
<feature type="transmembrane region" description="Helical" evidence="2">
    <location>
        <begin position="259"/>
        <end position="281"/>
    </location>
</feature>
<dbReference type="InterPro" id="IPR002528">
    <property type="entry name" value="MATE_fam"/>
</dbReference>
<dbReference type="NCBIfam" id="TIGR00797">
    <property type="entry name" value="matE"/>
    <property type="match status" value="1"/>
</dbReference>
<evidence type="ECO:0000313" key="3">
    <source>
        <dbReference type="EMBL" id="KAL3842181.1"/>
    </source>
</evidence>
<feature type="transmembrane region" description="Helical" evidence="2">
    <location>
        <begin position="35"/>
        <end position="57"/>
    </location>
</feature>
<feature type="transmembrane region" description="Helical" evidence="2">
    <location>
        <begin position="145"/>
        <end position="166"/>
    </location>
</feature>
<evidence type="ECO:0000313" key="4">
    <source>
        <dbReference type="Proteomes" id="UP001634394"/>
    </source>
</evidence>
<proteinExistence type="inferred from homology"/>
<accession>A0ABD3TYH3</accession>